<protein>
    <recommendedName>
        <fullName evidence="3">Interferon-related developmental regulator N-terminal domain-containing protein</fullName>
    </recommendedName>
</protein>
<feature type="region of interest" description="Disordered" evidence="2">
    <location>
        <begin position="1"/>
        <end position="46"/>
    </location>
</feature>
<evidence type="ECO:0000313" key="4">
    <source>
        <dbReference type="EMBL" id="KAH3665519.1"/>
    </source>
</evidence>
<evidence type="ECO:0000256" key="1">
    <source>
        <dbReference type="ARBA" id="ARBA00008828"/>
    </source>
</evidence>
<dbReference type="Proteomes" id="UP000769157">
    <property type="component" value="Unassembled WGS sequence"/>
</dbReference>
<proteinExistence type="inferred from homology"/>
<dbReference type="GeneID" id="70235670"/>
<evidence type="ECO:0000313" key="5">
    <source>
        <dbReference type="Proteomes" id="UP000769157"/>
    </source>
</evidence>
<dbReference type="SUPFAM" id="SSF48371">
    <property type="entry name" value="ARM repeat"/>
    <property type="match status" value="1"/>
</dbReference>
<dbReference type="RefSeq" id="XP_046060723.1">
    <property type="nucleotide sequence ID" value="XM_046204706.1"/>
</dbReference>
<dbReference type="Pfam" id="PF05004">
    <property type="entry name" value="IFRD"/>
    <property type="match status" value="1"/>
</dbReference>
<gene>
    <name evidence="4" type="ORF">OGAPHI_003705</name>
</gene>
<dbReference type="EMBL" id="JAEUBE010000295">
    <property type="protein sequence ID" value="KAH3665519.1"/>
    <property type="molecule type" value="Genomic_DNA"/>
</dbReference>
<dbReference type="InterPro" id="IPR016024">
    <property type="entry name" value="ARM-type_fold"/>
</dbReference>
<name>A0A9P8P6F3_9ASCO</name>
<organism evidence="4 5">
    <name type="scientific">Ogataea philodendri</name>
    <dbReference type="NCBI Taxonomy" id="1378263"/>
    <lineage>
        <taxon>Eukaryota</taxon>
        <taxon>Fungi</taxon>
        <taxon>Dikarya</taxon>
        <taxon>Ascomycota</taxon>
        <taxon>Saccharomycotina</taxon>
        <taxon>Pichiomycetes</taxon>
        <taxon>Pichiales</taxon>
        <taxon>Pichiaceae</taxon>
        <taxon>Ogataea</taxon>
    </lineage>
</organism>
<accession>A0A9P8P6F3</accession>
<reference evidence="4" key="1">
    <citation type="journal article" date="2021" name="Open Biol.">
        <title>Shared evolutionary footprints suggest mitochondrial oxidative damage underlies multiple complex I losses in fungi.</title>
        <authorList>
            <person name="Schikora-Tamarit M.A."/>
            <person name="Marcet-Houben M."/>
            <person name="Nosek J."/>
            <person name="Gabaldon T."/>
        </authorList>
    </citation>
    <scope>NUCLEOTIDE SEQUENCE</scope>
    <source>
        <strain evidence="4">CBS6075</strain>
    </source>
</reference>
<feature type="compositionally biased region" description="Basic and acidic residues" evidence="2">
    <location>
        <begin position="1"/>
        <end position="20"/>
    </location>
</feature>
<dbReference type="InterPro" id="IPR039777">
    <property type="entry name" value="IFRD"/>
</dbReference>
<dbReference type="InterPro" id="IPR011989">
    <property type="entry name" value="ARM-like"/>
</dbReference>
<feature type="compositionally biased region" description="Low complexity" evidence="2">
    <location>
        <begin position="21"/>
        <end position="35"/>
    </location>
</feature>
<dbReference type="AlphaFoldDB" id="A0A9P8P6F3"/>
<feature type="domain" description="Interferon-related developmental regulator N-terminal" evidence="3">
    <location>
        <begin position="102"/>
        <end position="392"/>
    </location>
</feature>
<evidence type="ECO:0000259" key="3">
    <source>
        <dbReference type="Pfam" id="PF05004"/>
    </source>
</evidence>
<sequence length="510" mass="57231">MSQLQREMRTPLKQFARSESRASSGSGIRSPSMKSPKTDTDPDEFDQDVMDMSFMRLDDLLRAKLQDNDSLPSPSTITGISMSRQESRANSMIGSIIDGEDESSAANAEPGEEGGVIKIYKISDVIAALAKSRSKINSSSREFLLGELYRMIVKKPLSTSGAVVNETDLELLVSFVKGARSQLEFVFALRAAVAYIASDVDEVATTAIEQLFPVLLNKIYSPDETYEGVRSSCLIAYASLLLVIYDESQCYGLGDSVETLMELADGYSAGGLSENDEDVVVNTLNAIAIIISLIYKANRDVNTLVQENIPQVMTFLSSEFSKKVQKAAAIVVALMYEVFDFGDEDDPDEPYDDFEDLKSIINQLVRYSSKKVSKKDKKESRSIFREVLHSLERAEPEEGEEKEILSRFKLNKSKALPITSWFEYVRLVHLKYIFGSELNLHYVASKEVRNLLAKPDDESSKFNVDVEEPHREDKAWKTESGRVNDVKRDQKIREARELKVREKFGDLSLE</sequence>
<comment type="caution">
    <text evidence="4">The sequence shown here is derived from an EMBL/GenBank/DDBJ whole genome shotgun (WGS) entry which is preliminary data.</text>
</comment>
<evidence type="ECO:0000256" key="2">
    <source>
        <dbReference type="SAM" id="MobiDB-lite"/>
    </source>
</evidence>
<reference evidence="4" key="2">
    <citation type="submission" date="2021-01" db="EMBL/GenBank/DDBJ databases">
        <authorList>
            <person name="Schikora-Tamarit M.A."/>
        </authorList>
    </citation>
    <scope>NUCLEOTIDE SEQUENCE</scope>
    <source>
        <strain evidence="4">CBS6075</strain>
    </source>
</reference>
<dbReference type="Gene3D" id="1.25.10.10">
    <property type="entry name" value="Leucine-rich Repeat Variant"/>
    <property type="match status" value="1"/>
</dbReference>
<dbReference type="PANTHER" id="PTHR12354:SF1">
    <property type="entry name" value="INTERFERON-RELATED DEVELOPMENTAL REGULATOR 1"/>
    <property type="match status" value="1"/>
</dbReference>
<keyword evidence="5" id="KW-1185">Reference proteome</keyword>
<dbReference type="InterPro" id="IPR007701">
    <property type="entry name" value="Interferon-rel_develop_reg_N"/>
</dbReference>
<dbReference type="OrthoDB" id="18978at2759"/>
<dbReference type="PANTHER" id="PTHR12354">
    <property type="entry name" value="INTERFERON-RELATED DEVELOPMENTAL REGULATOR"/>
    <property type="match status" value="1"/>
</dbReference>
<comment type="similarity">
    <text evidence="1">Belongs to the IFRD family.</text>
</comment>